<evidence type="ECO:0000259" key="2">
    <source>
        <dbReference type="Pfam" id="PF00899"/>
    </source>
</evidence>
<comment type="catalytic activity">
    <reaction evidence="1">
        <text>ATP + [NEDD8 protein] + [E1 NEDD8-activating enzyme]-L-cysteine = AMP + diphosphate + [E1 NEDD8-activating enzyme]-S-[NEDD8 protein]-yl-L-cysteine.</text>
        <dbReference type="EC" id="6.2.1.64"/>
    </reaction>
</comment>
<keyword evidence="1" id="KW-0067">ATP-binding</keyword>
<evidence type="ECO:0000256" key="1">
    <source>
        <dbReference type="RuleBase" id="RU368009"/>
    </source>
</evidence>
<dbReference type="AlphaFoldDB" id="A0A6B2G0H1"/>
<dbReference type="Pfam" id="PF00899">
    <property type="entry name" value="ThiF"/>
    <property type="match status" value="1"/>
</dbReference>
<name>A0A6B2G0H1_MYXSQ</name>
<dbReference type="Gene3D" id="3.40.50.720">
    <property type="entry name" value="NAD(P)-binding Rossmann-like Domain"/>
    <property type="match status" value="1"/>
</dbReference>
<evidence type="ECO:0000313" key="3">
    <source>
        <dbReference type="EMBL" id="NDJ97022.1"/>
    </source>
</evidence>
<keyword evidence="1" id="KW-0547">Nucleotide-binding</keyword>
<dbReference type="EC" id="6.2.1.64" evidence="1"/>
<dbReference type="PANTHER" id="PTHR10953">
    <property type="entry name" value="UBIQUITIN-ACTIVATING ENZYME E1"/>
    <property type="match status" value="1"/>
</dbReference>
<reference evidence="3" key="1">
    <citation type="submission" date="2018-11" db="EMBL/GenBank/DDBJ databases">
        <title>Myxobolus squamalis genome and transcriptome.</title>
        <authorList>
            <person name="Yahalomi D."/>
            <person name="Atkinson S.D."/>
            <person name="Neuhof M."/>
            <person name="Chang E.S."/>
            <person name="Philippe H."/>
            <person name="Cartwright P."/>
            <person name="Bartholomew J.L."/>
            <person name="Huchon D."/>
        </authorList>
    </citation>
    <scope>NUCLEOTIDE SEQUENCE</scope>
    <source>
        <strain evidence="3">71B08</strain>
        <tissue evidence="3">Whole</tissue>
    </source>
</reference>
<dbReference type="GO" id="GO:0045116">
    <property type="term" value="P:protein neddylation"/>
    <property type="evidence" value="ECO:0007669"/>
    <property type="project" value="UniProtKB-UniRule"/>
</dbReference>
<dbReference type="InterPro" id="IPR045886">
    <property type="entry name" value="ThiF/MoeB/HesA"/>
</dbReference>
<organism evidence="3">
    <name type="scientific">Myxobolus squamalis</name>
    <name type="common">Myxosporean</name>
    <dbReference type="NCBI Taxonomy" id="59785"/>
    <lineage>
        <taxon>Eukaryota</taxon>
        <taxon>Metazoa</taxon>
        <taxon>Cnidaria</taxon>
        <taxon>Myxozoa</taxon>
        <taxon>Myxosporea</taxon>
        <taxon>Bivalvulida</taxon>
        <taxon>Platysporina</taxon>
        <taxon>Myxobolidae</taxon>
        <taxon>Myxobolus</taxon>
    </lineage>
</organism>
<keyword evidence="1" id="KW-0833">Ubl conjugation pathway</keyword>
<protein>
    <recommendedName>
        <fullName evidence="1">NEDD8-activating enzyme E1 catalytic subunit</fullName>
        <ecNumber evidence="1">6.2.1.64</ecNumber>
    </recommendedName>
</protein>
<comment type="similarity">
    <text evidence="1">Belongs to the ubiquitin-activating E1 family. UBA3 subfamily.</text>
</comment>
<dbReference type="InterPro" id="IPR035985">
    <property type="entry name" value="Ubiquitin-activating_enz"/>
</dbReference>
<dbReference type="PANTHER" id="PTHR10953:SF6">
    <property type="entry name" value="NEDD8-ACTIVATING ENZYME E1 CATALYTIC SUBUNIT"/>
    <property type="match status" value="1"/>
</dbReference>
<sequence>MCVVDSLDTRRWLNYIVHTNVKYGDSGDIINSSIVPLIDGGTEGLKGHVRVVIPGYTSCIECTLSYFSTEDVIPICSLSSNPRRIEHCLELARTVLWDTEKPFDSF</sequence>
<dbReference type="GO" id="GO:0005524">
    <property type="term" value="F:ATP binding"/>
    <property type="evidence" value="ECO:0007669"/>
    <property type="project" value="UniProtKB-UniRule"/>
</dbReference>
<dbReference type="SUPFAM" id="SSF69572">
    <property type="entry name" value="Activating enzymes of the ubiquitin-like proteins"/>
    <property type="match status" value="1"/>
</dbReference>
<keyword evidence="1" id="KW-0436">Ligase</keyword>
<dbReference type="UniPathway" id="UPA00885"/>
<dbReference type="InterPro" id="IPR000594">
    <property type="entry name" value="ThiF_NAD_FAD-bd"/>
</dbReference>
<dbReference type="EMBL" id="GHBR01002019">
    <property type="protein sequence ID" value="NDJ97022.1"/>
    <property type="molecule type" value="Transcribed_RNA"/>
</dbReference>
<accession>A0A6B2G0H1</accession>
<dbReference type="GO" id="GO:0019781">
    <property type="term" value="F:NEDD8 activating enzyme activity"/>
    <property type="evidence" value="ECO:0007669"/>
    <property type="project" value="UniProtKB-UniRule"/>
</dbReference>
<comment type="function">
    <text evidence="1">Catalytic subunit of the dimeric E1 enzyme, which activates NEDD8.</text>
</comment>
<dbReference type="GO" id="GO:0005634">
    <property type="term" value="C:nucleus"/>
    <property type="evidence" value="ECO:0007669"/>
    <property type="project" value="TreeGrafter"/>
</dbReference>
<proteinExistence type="inferred from homology"/>
<comment type="pathway">
    <text evidence="1">Protein modification; protein neddylation.</text>
</comment>
<feature type="domain" description="THIF-type NAD/FAD binding fold" evidence="2">
    <location>
        <begin position="3"/>
        <end position="78"/>
    </location>
</feature>
<dbReference type="GO" id="GO:0005737">
    <property type="term" value="C:cytoplasm"/>
    <property type="evidence" value="ECO:0007669"/>
    <property type="project" value="TreeGrafter"/>
</dbReference>